<dbReference type="EMBL" id="QGKY02000246">
    <property type="protein sequence ID" value="KAF2587670.1"/>
    <property type="molecule type" value="Genomic_DNA"/>
</dbReference>
<organism evidence="1">
    <name type="scientific">Brassica cretica</name>
    <name type="common">Mustard</name>
    <dbReference type="NCBI Taxonomy" id="69181"/>
    <lineage>
        <taxon>Eukaryota</taxon>
        <taxon>Viridiplantae</taxon>
        <taxon>Streptophyta</taxon>
        <taxon>Embryophyta</taxon>
        <taxon>Tracheophyta</taxon>
        <taxon>Spermatophyta</taxon>
        <taxon>Magnoliopsida</taxon>
        <taxon>eudicotyledons</taxon>
        <taxon>Gunneridae</taxon>
        <taxon>Pentapetalae</taxon>
        <taxon>rosids</taxon>
        <taxon>malvids</taxon>
        <taxon>Brassicales</taxon>
        <taxon>Brassicaceae</taxon>
        <taxon>Brassiceae</taxon>
        <taxon>Brassica</taxon>
    </lineage>
</organism>
<comment type="caution">
    <text evidence="1">The sequence shown here is derived from an EMBL/GenBank/DDBJ whole genome shotgun (WGS) entry which is preliminary data.</text>
</comment>
<accession>A0A8S9JYT3</accession>
<evidence type="ECO:0000313" key="1">
    <source>
        <dbReference type="EMBL" id="KAF2587670.1"/>
    </source>
</evidence>
<gene>
    <name evidence="1" type="ORF">F2Q70_00033985</name>
</gene>
<sequence>MYRNLLEADPPSLLALLYFIGVGSGHYTEEDKVETHLHISVYHHSMEACRD</sequence>
<protein>
    <submittedName>
        <fullName evidence="1">Uncharacterized protein</fullName>
    </submittedName>
</protein>
<dbReference type="AlphaFoldDB" id="A0A8S9JYT3"/>
<reference evidence="1" key="1">
    <citation type="submission" date="2019-12" db="EMBL/GenBank/DDBJ databases">
        <title>Genome sequencing and annotation of Brassica cretica.</title>
        <authorList>
            <person name="Studholme D.J."/>
            <person name="Sarris P.F."/>
        </authorList>
    </citation>
    <scope>NUCLEOTIDE SEQUENCE</scope>
    <source>
        <strain evidence="1">PFS-102/07</strain>
        <tissue evidence="1">Leaf</tissue>
    </source>
</reference>
<proteinExistence type="predicted"/>
<name>A0A8S9JYT3_BRACR</name>